<reference evidence="2" key="1">
    <citation type="submission" date="2020-01" db="EMBL/GenBank/DDBJ databases">
        <title>Insect and environment-associated Actinomycetes.</title>
        <authorList>
            <person name="Currrie C."/>
            <person name="Chevrette M."/>
            <person name="Carlson C."/>
            <person name="Stubbendieck R."/>
            <person name="Wendt-Pienkowski E."/>
        </authorList>
    </citation>
    <scope>NUCLEOTIDE SEQUENCE</scope>
    <source>
        <strain evidence="2">SID7499</strain>
    </source>
</reference>
<dbReference type="EMBL" id="JAAGMN010001394">
    <property type="protein sequence ID" value="NEE07450.1"/>
    <property type="molecule type" value="Genomic_DNA"/>
</dbReference>
<dbReference type="AlphaFoldDB" id="A0A6G3WQ75"/>
<organism evidence="2">
    <name type="scientific">Streptomyces sp. SID7499</name>
    <dbReference type="NCBI Taxonomy" id="2706086"/>
    <lineage>
        <taxon>Bacteria</taxon>
        <taxon>Bacillati</taxon>
        <taxon>Actinomycetota</taxon>
        <taxon>Actinomycetes</taxon>
        <taxon>Kitasatosporales</taxon>
        <taxon>Streptomycetaceae</taxon>
        <taxon>Streptomyces</taxon>
    </lineage>
</organism>
<sequence>MRALVVGSGFVGRAVARRMAGPGDEAVLASRTPPSPHGDGVAPAWVRLDITQDGAFGHALEETRADTVVLVHGPSDVTWCEQNPGEAMHGHAEAARQVLRAAGDRRVVFVSTDNVFDAEAGAPDESVPPRPVNAYGRAKLAAERILAGLPAVSLLRVSLIYGWEPADSPKWLNFFAACVHRLRAGEQVTAPVDQWTTPVLLDDVVEVTTALARARTPPRLLHLGGPDRISRAEWAVLIAAQLGVPPGLVVAEPRANGRYADRPASTCLSSVLLATHRATAGLAPRPVLEGSRLLLDRHLSTTPRGSE</sequence>
<dbReference type="PANTHER" id="PTHR43242">
    <property type="entry name" value="NAD(P)-BINDING ROSSMANN-FOLD SUPERFAMILY PROTEIN"/>
    <property type="match status" value="1"/>
</dbReference>
<dbReference type="Gene3D" id="3.40.50.720">
    <property type="entry name" value="NAD(P)-binding Rossmann-like Domain"/>
    <property type="match status" value="1"/>
</dbReference>
<dbReference type="InterPro" id="IPR029903">
    <property type="entry name" value="RmlD-like-bd"/>
</dbReference>
<accession>A0A6G3WQ75</accession>
<feature type="domain" description="RmlD-like substrate binding" evidence="1">
    <location>
        <begin position="1"/>
        <end position="273"/>
    </location>
</feature>
<evidence type="ECO:0000313" key="2">
    <source>
        <dbReference type="EMBL" id="NEE07450.1"/>
    </source>
</evidence>
<dbReference type="InterPro" id="IPR036291">
    <property type="entry name" value="NAD(P)-bd_dom_sf"/>
</dbReference>
<name>A0A6G3WQ75_9ACTN</name>
<dbReference type="SUPFAM" id="SSF51735">
    <property type="entry name" value="NAD(P)-binding Rossmann-fold domains"/>
    <property type="match status" value="1"/>
</dbReference>
<comment type="caution">
    <text evidence="2">The sequence shown here is derived from an EMBL/GenBank/DDBJ whole genome shotgun (WGS) entry which is preliminary data.</text>
</comment>
<dbReference type="Pfam" id="PF04321">
    <property type="entry name" value="RmlD_sub_bind"/>
    <property type="match status" value="1"/>
</dbReference>
<gene>
    <name evidence="2" type="ORF">G3M58_13445</name>
</gene>
<protein>
    <submittedName>
        <fullName evidence="2">Sugar nucleotide-binding protein</fullName>
    </submittedName>
</protein>
<evidence type="ECO:0000259" key="1">
    <source>
        <dbReference type="Pfam" id="PF04321"/>
    </source>
</evidence>
<proteinExistence type="predicted"/>
<dbReference type="PANTHER" id="PTHR43242:SF1">
    <property type="entry name" value="NAD(P)-BINDING ROSSMANN-FOLD SUPERFAMILY PROTEIN"/>
    <property type="match status" value="1"/>
</dbReference>